<evidence type="ECO:0000313" key="19">
    <source>
        <dbReference type="EMBL" id="QBY54735.1"/>
    </source>
</evidence>
<evidence type="ECO:0000256" key="3">
    <source>
        <dbReference type="ARBA" id="ARBA00011738"/>
    </source>
</evidence>
<dbReference type="GO" id="GO:0046872">
    <property type="term" value="F:metal ion binding"/>
    <property type="evidence" value="ECO:0007669"/>
    <property type="project" value="UniProtKB-KW"/>
</dbReference>
<dbReference type="Pfam" id="PF00990">
    <property type="entry name" value="GGDEF"/>
    <property type="match status" value="1"/>
</dbReference>
<evidence type="ECO:0000256" key="7">
    <source>
        <dbReference type="ARBA" id="ARBA00022679"/>
    </source>
</evidence>
<dbReference type="SUPFAM" id="SSF55073">
    <property type="entry name" value="Nucleotide cyclase"/>
    <property type="match status" value="1"/>
</dbReference>
<keyword evidence="7" id="KW-0808">Transferase</keyword>
<dbReference type="GO" id="GO:0000166">
    <property type="term" value="F:nucleotide binding"/>
    <property type="evidence" value="ECO:0007669"/>
    <property type="project" value="UniProtKB-KW"/>
</dbReference>
<organism evidence="19 20">
    <name type="scientific">Cupriavidus oxalaticus</name>
    <dbReference type="NCBI Taxonomy" id="96344"/>
    <lineage>
        <taxon>Bacteria</taxon>
        <taxon>Pseudomonadati</taxon>
        <taxon>Pseudomonadota</taxon>
        <taxon>Betaproteobacteria</taxon>
        <taxon>Burkholderiales</taxon>
        <taxon>Burkholderiaceae</taxon>
        <taxon>Cupriavidus</taxon>
    </lineage>
</organism>
<keyword evidence="5" id="KW-1003">Cell membrane</keyword>
<dbReference type="AlphaFoldDB" id="A0A4P7LG83"/>
<comment type="catalytic activity">
    <reaction evidence="16">
        <text>2 GTP = 3',3'-c-di-GMP + 2 diphosphate</text>
        <dbReference type="Rhea" id="RHEA:24898"/>
        <dbReference type="ChEBI" id="CHEBI:33019"/>
        <dbReference type="ChEBI" id="CHEBI:37565"/>
        <dbReference type="ChEBI" id="CHEBI:58805"/>
        <dbReference type="EC" id="2.7.7.65"/>
    </reaction>
</comment>
<evidence type="ECO:0000256" key="9">
    <source>
        <dbReference type="ARBA" id="ARBA00022723"/>
    </source>
</evidence>
<dbReference type="InterPro" id="IPR033416">
    <property type="entry name" value="CHASE7"/>
</dbReference>
<dbReference type="PANTHER" id="PTHR45138:SF9">
    <property type="entry name" value="DIGUANYLATE CYCLASE DGCM-RELATED"/>
    <property type="match status" value="1"/>
</dbReference>
<evidence type="ECO:0000256" key="15">
    <source>
        <dbReference type="ARBA" id="ARBA00031311"/>
    </source>
</evidence>
<dbReference type="Gene3D" id="3.30.70.270">
    <property type="match status" value="1"/>
</dbReference>
<keyword evidence="6" id="KW-0997">Cell inner membrane</keyword>
<evidence type="ECO:0000256" key="1">
    <source>
        <dbReference type="ARBA" id="ARBA00004429"/>
    </source>
</evidence>
<proteinExistence type="predicted"/>
<dbReference type="PANTHER" id="PTHR45138">
    <property type="entry name" value="REGULATORY COMPONENTS OF SENSORY TRANSDUCTION SYSTEM"/>
    <property type="match status" value="1"/>
</dbReference>
<evidence type="ECO:0000256" key="12">
    <source>
        <dbReference type="ARBA" id="ARBA00022916"/>
    </source>
</evidence>
<feature type="domain" description="GGDEF" evidence="18">
    <location>
        <begin position="425"/>
        <end position="580"/>
    </location>
</feature>
<dbReference type="CDD" id="cd01949">
    <property type="entry name" value="GGDEF"/>
    <property type="match status" value="1"/>
</dbReference>
<keyword evidence="13" id="KW-1133">Transmembrane helix</keyword>
<dbReference type="GO" id="GO:0052621">
    <property type="term" value="F:diguanylate cyclase activity"/>
    <property type="evidence" value="ECO:0007669"/>
    <property type="project" value="UniProtKB-EC"/>
</dbReference>
<dbReference type="GO" id="GO:0030244">
    <property type="term" value="P:cellulose biosynthetic process"/>
    <property type="evidence" value="ECO:0007669"/>
    <property type="project" value="UniProtKB-KW"/>
</dbReference>
<evidence type="ECO:0000256" key="14">
    <source>
        <dbReference type="ARBA" id="ARBA00023136"/>
    </source>
</evidence>
<dbReference type="InterPro" id="IPR050469">
    <property type="entry name" value="Diguanylate_Cyclase"/>
</dbReference>
<reference evidence="19 20" key="1">
    <citation type="submission" date="2019-03" db="EMBL/GenBank/DDBJ databases">
        <title>Efficiently degradation of phenoxyalkanoic acid herbicides by Cupriavidus oxalaticus strain X32.</title>
        <authorList>
            <person name="Sheng X."/>
        </authorList>
    </citation>
    <scope>NUCLEOTIDE SEQUENCE [LARGE SCALE GENOMIC DNA]</scope>
    <source>
        <strain evidence="19 20">X32</strain>
    </source>
</reference>
<dbReference type="NCBIfam" id="TIGR00254">
    <property type="entry name" value="GGDEF"/>
    <property type="match status" value="1"/>
</dbReference>
<evidence type="ECO:0000256" key="11">
    <source>
        <dbReference type="ARBA" id="ARBA00022842"/>
    </source>
</evidence>
<evidence type="ECO:0000256" key="13">
    <source>
        <dbReference type="ARBA" id="ARBA00022989"/>
    </source>
</evidence>
<dbReference type="PROSITE" id="PS50887">
    <property type="entry name" value="GGDEF"/>
    <property type="match status" value="1"/>
</dbReference>
<dbReference type="RefSeq" id="WP_135706162.1">
    <property type="nucleotide sequence ID" value="NZ_CP038635.1"/>
</dbReference>
<dbReference type="Proteomes" id="UP000295294">
    <property type="component" value="Chromosome 2"/>
</dbReference>
<dbReference type="InterPro" id="IPR000160">
    <property type="entry name" value="GGDEF_dom"/>
</dbReference>
<evidence type="ECO:0000256" key="8">
    <source>
        <dbReference type="ARBA" id="ARBA00022692"/>
    </source>
</evidence>
<dbReference type="KEGG" id="cox:E0W60_27625"/>
<evidence type="ECO:0000256" key="5">
    <source>
        <dbReference type="ARBA" id="ARBA00022475"/>
    </source>
</evidence>
<keyword evidence="11" id="KW-0460">Magnesium</keyword>
<dbReference type="FunFam" id="3.30.70.270:FF:000001">
    <property type="entry name" value="Diguanylate cyclase domain protein"/>
    <property type="match status" value="1"/>
</dbReference>
<dbReference type="SMART" id="SM00267">
    <property type="entry name" value="GGDEF"/>
    <property type="match status" value="1"/>
</dbReference>
<accession>A0A4P7LG83</accession>
<dbReference type="InterPro" id="IPR043128">
    <property type="entry name" value="Rev_trsase/Diguanyl_cyclase"/>
</dbReference>
<evidence type="ECO:0000256" key="16">
    <source>
        <dbReference type="ARBA" id="ARBA00034247"/>
    </source>
</evidence>
<evidence type="ECO:0000313" key="20">
    <source>
        <dbReference type="Proteomes" id="UP000295294"/>
    </source>
</evidence>
<evidence type="ECO:0000256" key="6">
    <source>
        <dbReference type="ARBA" id="ARBA00022519"/>
    </source>
</evidence>
<evidence type="ECO:0000256" key="10">
    <source>
        <dbReference type="ARBA" id="ARBA00022741"/>
    </source>
</evidence>
<evidence type="ECO:0000256" key="2">
    <source>
        <dbReference type="ARBA" id="ARBA00005186"/>
    </source>
</evidence>
<dbReference type="InterPro" id="IPR029787">
    <property type="entry name" value="Nucleotide_cyclase"/>
</dbReference>
<dbReference type="Gene3D" id="3.30.450.20">
    <property type="entry name" value="PAS domain"/>
    <property type="match status" value="1"/>
</dbReference>
<comment type="subcellular location">
    <subcellularLocation>
        <location evidence="1">Cell inner membrane</location>
        <topology evidence="1">Multi-pass membrane protein</topology>
    </subcellularLocation>
</comment>
<dbReference type="UniPathway" id="UPA00599"/>
<sequence>MWRRLLPQPRWLPRLAVMRPQRVVLACFGAVFLVTLVVAARELYLVRERVIGERQHALVLRALGVDAILSAERRRLFFLRDFSEYLFALYANVGTADADIERAYAARNDDAWQLPLQRGDAPLIGVGPRSLAGLQGFARRDADLKADLMVGRTLSQLLGLGLRGDLIQGNALFISSNGFFAIYPPQDPAKAVRLMQRFDSMDYYRGHMPARNPTRSIHWAPLYTEFEGSRVLTTISIPVYAGSQFRGVIAVDVAQQRLHELLGAASEPGTVHYMVNVHGDVVSSSGSGFTGLRKWPEAIAGDWSGHGVAELFARGSGMLGHNGDLLFFQRAGQSPWLVVDVLPLSSLAPAMFSRLSGPLLIVWLLLPLLLWVTMRVVTQLFDHYLALGEKLQELAQQDPLTGLANRRHFRASFGREARRQQRGGTALSVLLIDIDFFKKVNDRWGHASGDRVLGALAQALHGTLRGFDLPARLGGEEFAVMLPQTGLADAVRIAERLREAIAGCAVAAEPEAEPESDPALHAADAGTSGPERVIRFTVSIGVAESPADAPLALDALLAIADRRLYDAKTHGRNRVVSDDGLHAGEADISERST</sequence>
<dbReference type="OrthoDB" id="9813903at2"/>
<keyword evidence="12" id="KW-0135">Cellulose biosynthesis</keyword>
<comment type="pathway">
    <text evidence="2">Glycan metabolism; bacterial cellulose biosynthesis.</text>
</comment>
<dbReference type="EC" id="2.7.7.65" evidence="4"/>
<dbReference type="EMBL" id="CP038635">
    <property type="protein sequence ID" value="QBY54735.1"/>
    <property type="molecule type" value="Genomic_DNA"/>
</dbReference>
<comment type="subunit">
    <text evidence="3">Homodimer.</text>
</comment>
<keyword evidence="9" id="KW-0479">Metal-binding</keyword>
<protein>
    <recommendedName>
        <fullName evidence="4">diguanylate cyclase</fullName>
        <ecNumber evidence="4">2.7.7.65</ecNumber>
    </recommendedName>
    <alternativeName>
        <fullName evidence="15">Cellulose synthesis regulatory protein</fullName>
    </alternativeName>
</protein>
<comment type="function">
    <text evidence="17">Catalyzes the synthesis of cyclic-di-GMP (c-di-GMP) via the condensation of 2 GTP molecules. Cyclic-di-GMP is a second messenger which controls cell surface-associated traits in bacteria. Involved in the regulation of cellulose production.</text>
</comment>
<dbReference type="UniPathway" id="UPA00694"/>
<gene>
    <name evidence="19" type="primary">yedQ</name>
    <name evidence="19" type="ORF">E0W60_27625</name>
</gene>
<dbReference type="Pfam" id="PF17151">
    <property type="entry name" value="CHASE7"/>
    <property type="match status" value="1"/>
</dbReference>
<evidence type="ECO:0000256" key="4">
    <source>
        <dbReference type="ARBA" id="ARBA00012528"/>
    </source>
</evidence>
<keyword evidence="10" id="KW-0547">Nucleotide-binding</keyword>
<keyword evidence="14" id="KW-0472">Membrane</keyword>
<evidence type="ECO:0000259" key="18">
    <source>
        <dbReference type="PROSITE" id="PS50887"/>
    </source>
</evidence>
<keyword evidence="8" id="KW-0812">Transmembrane</keyword>
<dbReference type="GO" id="GO:0005886">
    <property type="term" value="C:plasma membrane"/>
    <property type="evidence" value="ECO:0007669"/>
    <property type="project" value="UniProtKB-SubCell"/>
</dbReference>
<name>A0A4P7LG83_9BURK</name>
<evidence type="ECO:0000256" key="17">
    <source>
        <dbReference type="ARBA" id="ARBA00045634"/>
    </source>
</evidence>